<accession>Q8MY17</accession>
<keyword evidence="1" id="KW-0808">Transferase</keyword>
<name>Q8MY17_GRYBI</name>
<dbReference type="EMBL" id="AB078949">
    <property type="protein sequence ID" value="BAC06472.1"/>
    <property type="molecule type" value="Genomic_DNA"/>
</dbReference>
<sequence length="48" mass="5339">ARWSSILSALQTLGVPRYISNLVKSYFKERVLLYETVSGVQSYTVTGG</sequence>
<keyword evidence="1" id="KW-0548">Nucleotidyltransferase</keyword>
<organism evidence="1">
    <name type="scientific">Gryllus bimaculatus</name>
    <name type="common">Two-spotted cricket</name>
    <dbReference type="NCBI Taxonomy" id="6999"/>
    <lineage>
        <taxon>Eukaryota</taxon>
        <taxon>Metazoa</taxon>
        <taxon>Ecdysozoa</taxon>
        <taxon>Arthropoda</taxon>
        <taxon>Hexapoda</taxon>
        <taxon>Insecta</taxon>
        <taxon>Pterygota</taxon>
        <taxon>Neoptera</taxon>
        <taxon>Polyneoptera</taxon>
        <taxon>Orthoptera</taxon>
        <taxon>Ensifera</taxon>
        <taxon>Gryllidea</taxon>
        <taxon>Grylloidea</taxon>
        <taxon>Gryllidae</taxon>
        <taxon>Gryllinae</taxon>
        <taxon>Gryllus</taxon>
    </lineage>
</organism>
<evidence type="ECO:0000313" key="1">
    <source>
        <dbReference type="EMBL" id="BAC06472.1"/>
    </source>
</evidence>
<feature type="non-terminal residue" evidence="1">
    <location>
        <position position="48"/>
    </location>
</feature>
<proteinExistence type="predicted"/>
<keyword evidence="1" id="KW-0695">RNA-directed DNA polymerase</keyword>
<dbReference type="GO" id="GO:0003964">
    <property type="term" value="F:RNA-directed DNA polymerase activity"/>
    <property type="evidence" value="ECO:0007669"/>
    <property type="project" value="UniProtKB-KW"/>
</dbReference>
<reference evidence="1" key="1">
    <citation type="journal article" date="2003" name="Mol. Biol. Evol.">
        <title>Evolution of target specificity in R1 clade non-LTR retrotransposons.</title>
        <authorList>
            <person name="Kojima K.K."/>
            <person name="Fujiwara H."/>
        </authorList>
    </citation>
    <scope>NUCLEOTIDE SEQUENCE</scope>
</reference>
<dbReference type="AlphaFoldDB" id="Q8MY17"/>
<protein>
    <submittedName>
        <fullName evidence="1">Reverse transcriptase</fullName>
    </submittedName>
</protein>
<feature type="non-terminal residue" evidence="1">
    <location>
        <position position="1"/>
    </location>
</feature>